<evidence type="ECO:0000313" key="2">
    <source>
        <dbReference type="EMBL" id="HJD42829.1"/>
    </source>
</evidence>
<reference evidence="2" key="1">
    <citation type="journal article" date="2021" name="PeerJ">
        <title>Extensive microbial diversity within the chicken gut microbiome revealed by metagenomics and culture.</title>
        <authorList>
            <person name="Gilroy R."/>
            <person name="Ravi A."/>
            <person name="Getino M."/>
            <person name="Pursley I."/>
            <person name="Horton D.L."/>
            <person name="Alikhan N.F."/>
            <person name="Baker D."/>
            <person name="Gharbi K."/>
            <person name="Hall N."/>
            <person name="Watson M."/>
            <person name="Adriaenssens E.M."/>
            <person name="Foster-Nyarko E."/>
            <person name="Jarju S."/>
            <person name="Secka A."/>
            <person name="Antonio M."/>
            <person name="Oren A."/>
            <person name="Chaudhuri R.R."/>
            <person name="La Ragione R."/>
            <person name="Hildebrand F."/>
            <person name="Pallen M.J."/>
        </authorList>
    </citation>
    <scope>NUCLEOTIDE SEQUENCE</scope>
    <source>
        <strain evidence="2">ChiBcec15-3976</strain>
    </source>
</reference>
<feature type="transmembrane region" description="Helical" evidence="1">
    <location>
        <begin position="12"/>
        <end position="41"/>
    </location>
</feature>
<accession>A0A9D2U865</accession>
<protein>
    <submittedName>
        <fullName evidence="2">Uncharacterized protein</fullName>
    </submittedName>
</protein>
<dbReference type="EMBL" id="DWUU01000044">
    <property type="protein sequence ID" value="HJD42829.1"/>
    <property type="molecule type" value="Genomic_DNA"/>
</dbReference>
<evidence type="ECO:0000256" key="1">
    <source>
        <dbReference type="SAM" id="Phobius"/>
    </source>
</evidence>
<reference evidence="2" key="2">
    <citation type="submission" date="2021-04" db="EMBL/GenBank/DDBJ databases">
        <authorList>
            <person name="Gilroy R."/>
        </authorList>
    </citation>
    <scope>NUCLEOTIDE SEQUENCE</scope>
    <source>
        <strain evidence="2">ChiBcec15-3976</strain>
    </source>
</reference>
<dbReference type="Proteomes" id="UP000823909">
    <property type="component" value="Unassembled WGS sequence"/>
</dbReference>
<keyword evidence="1" id="KW-0812">Transmembrane</keyword>
<comment type="caution">
    <text evidence="2">The sequence shown here is derived from an EMBL/GenBank/DDBJ whole genome shotgun (WGS) entry which is preliminary data.</text>
</comment>
<name>A0A9D2U865_9FIRM</name>
<organism evidence="2 3">
    <name type="scientific">Candidatus Mediterraneibacter quadrami</name>
    <dbReference type="NCBI Taxonomy" id="2838684"/>
    <lineage>
        <taxon>Bacteria</taxon>
        <taxon>Bacillati</taxon>
        <taxon>Bacillota</taxon>
        <taxon>Clostridia</taxon>
        <taxon>Lachnospirales</taxon>
        <taxon>Lachnospiraceae</taxon>
        <taxon>Mediterraneibacter</taxon>
    </lineage>
</organism>
<sequence length="53" mass="6043">MKNLKENQKVAGRLAGIAVMLFLILIIIPAGMVMFMISGLWSALDRFFLKFER</sequence>
<keyword evidence="1" id="KW-1133">Transmembrane helix</keyword>
<keyword evidence="1" id="KW-0472">Membrane</keyword>
<gene>
    <name evidence="2" type="ORF">H9910_07445</name>
</gene>
<proteinExistence type="predicted"/>
<evidence type="ECO:0000313" key="3">
    <source>
        <dbReference type="Proteomes" id="UP000823909"/>
    </source>
</evidence>
<dbReference type="AlphaFoldDB" id="A0A9D2U865"/>